<keyword evidence="4" id="KW-0106">Calcium</keyword>
<dbReference type="PROSITE" id="PS00149">
    <property type="entry name" value="SULFATASE_2"/>
    <property type="match status" value="1"/>
</dbReference>
<dbReference type="RefSeq" id="WP_377946043.1">
    <property type="nucleotide sequence ID" value="NZ_JBHUCX010000100.1"/>
</dbReference>
<keyword evidence="2" id="KW-0479">Metal-binding</keyword>
<dbReference type="CDD" id="cd16033">
    <property type="entry name" value="sulfatase_like"/>
    <property type="match status" value="1"/>
</dbReference>
<organism evidence="6 7">
    <name type="scientific">Alicyclobacillus fodiniaquatilis</name>
    <dbReference type="NCBI Taxonomy" id="1661150"/>
    <lineage>
        <taxon>Bacteria</taxon>
        <taxon>Bacillati</taxon>
        <taxon>Bacillota</taxon>
        <taxon>Bacilli</taxon>
        <taxon>Bacillales</taxon>
        <taxon>Alicyclobacillaceae</taxon>
        <taxon>Alicyclobacillus</taxon>
    </lineage>
</organism>
<dbReference type="InterPro" id="IPR000917">
    <property type="entry name" value="Sulfatase_N"/>
</dbReference>
<dbReference type="SUPFAM" id="SSF53649">
    <property type="entry name" value="Alkaline phosphatase-like"/>
    <property type="match status" value="1"/>
</dbReference>
<evidence type="ECO:0000256" key="3">
    <source>
        <dbReference type="ARBA" id="ARBA00022801"/>
    </source>
</evidence>
<evidence type="ECO:0000259" key="5">
    <source>
        <dbReference type="Pfam" id="PF00884"/>
    </source>
</evidence>
<dbReference type="EMBL" id="JBHUCX010000100">
    <property type="protein sequence ID" value="MFD1678062.1"/>
    <property type="molecule type" value="Genomic_DNA"/>
</dbReference>
<dbReference type="InterPro" id="IPR050738">
    <property type="entry name" value="Sulfatase"/>
</dbReference>
<dbReference type="InterPro" id="IPR024607">
    <property type="entry name" value="Sulfatase_CS"/>
</dbReference>
<evidence type="ECO:0000313" key="7">
    <source>
        <dbReference type="Proteomes" id="UP001597079"/>
    </source>
</evidence>
<dbReference type="Gene3D" id="3.40.720.10">
    <property type="entry name" value="Alkaline Phosphatase, subunit A"/>
    <property type="match status" value="1"/>
</dbReference>
<reference evidence="7" key="1">
    <citation type="journal article" date="2019" name="Int. J. Syst. Evol. Microbiol.">
        <title>The Global Catalogue of Microorganisms (GCM) 10K type strain sequencing project: providing services to taxonomists for standard genome sequencing and annotation.</title>
        <authorList>
            <consortium name="The Broad Institute Genomics Platform"/>
            <consortium name="The Broad Institute Genome Sequencing Center for Infectious Disease"/>
            <person name="Wu L."/>
            <person name="Ma J."/>
        </authorList>
    </citation>
    <scope>NUCLEOTIDE SEQUENCE [LARGE SCALE GENOMIC DNA]</scope>
    <source>
        <strain evidence="7">CGMCC 1.12286</strain>
    </source>
</reference>
<evidence type="ECO:0000256" key="2">
    <source>
        <dbReference type="ARBA" id="ARBA00022723"/>
    </source>
</evidence>
<keyword evidence="7" id="KW-1185">Reference proteome</keyword>
<evidence type="ECO:0000313" key="6">
    <source>
        <dbReference type="EMBL" id="MFD1678062.1"/>
    </source>
</evidence>
<dbReference type="PANTHER" id="PTHR42693">
    <property type="entry name" value="ARYLSULFATASE FAMILY MEMBER"/>
    <property type="match status" value="1"/>
</dbReference>
<dbReference type="PANTHER" id="PTHR42693:SF53">
    <property type="entry name" value="ENDO-4-O-SULFATASE"/>
    <property type="match status" value="1"/>
</dbReference>
<dbReference type="InterPro" id="IPR017850">
    <property type="entry name" value="Alkaline_phosphatase_core_sf"/>
</dbReference>
<keyword evidence="3" id="KW-0378">Hydrolase</keyword>
<feature type="domain" description="Sulfatase N-terminal" evidence="5">
    <location>
        <begin position="3"/>
        <end position="343"/>
    </location>
</feature>
<name>A0ABW4JNN2_9BACL</name>
<evidence type="ECO:0000256" key="4">
    <source>
        <dbReference type="ARBA" id="ARBA00022837"/>
    </source>
</evidence>
<comment type="similarity">
    <text evidence="1">Belongs to the sulfatase family.</text>
</comment>
<evidence type="ECO:0000256" key="1">
    <source>
        <dbReference type="ARBA" id="ARBA00008779"/>
    </source>
</evidence>
<dbReference type="Pfam" id="PF00884">
    <property type="entry name" value="Sulfatase"/>
    <property type="match status" value="1"/>
</dbReference>
<comment type="caution">
    <text evidence="6">The sequence shown here is derived from an EMBL/GenBank/DDBJ whole genome shotgun (WGS) entry which is preliminary data.</text>
</comment>
<dbReference type="Proteomes" id="UP001597079">
    <property type="component" value="Unassembled WGS sequence"/>
</dbReference>
<gene>
    <name evidence="6" type="ORF">ACFSB2_25680</name>
</gene>
<sequence>MKPNLLVIVTDQLRFDCIGFANAYPVKTPNIDRLFRNGMSFEHAYTSIPLCCPARQTLMHGRRNETFNALWNYDLSLPTSALQPEAYAWPRALQAAGYTTGYVGKWHVHPTYTPLDYGYHHYVADDQYHRYLQDEGISVEFTQGWLGEVNPIDLPHAHTHWLGKQAIRLIGKYAKKQAPWHVRLDFYEPHLPCRPIQQFAEMYKPESIPEWGSFRDEFSNKPYIQRQQLLNWNIEHFTWEDWAPIVARYYAIISQVDDAIGDILAYLERNQLMDNTVIVFTADHGDMSGGHRMMDKHYIMYDDVVRVPFVIHYPSGGWKAGIRSDFIYNTLDLPPTILELLGIEVPEHFTGKSLVPMLNGDTPKNWRQEVVSTYNGQQFGLYTQRMIRTKKWKYVWNTTDIDELYDMEQDPSELDNLIDRVDAKILSELRTRLYDILITEGDRLPQNAWMKHQLVGGHKL</sequence>
<accession>A0ABW4JNN2</accession>
<proteinExistence type="inferred from homology"/>
<protein>
    <submittedName>
        <fullName evidence="6">Sulfatase-like hydrolase/transferase</fullName>
    </submittedName>
</protein>